<feature type="region of interest" description="Disordered" evidence="1">
    <location>
        <begin position="1"/>
        <end position="41"/>
    </location>
</feature>
<evidence type="ECO:0000256" key="1">
    <source>
        <dbReference type="SAM" id="MobiDB-lite"/>
    </source>
</evidence>
<evidence type="ECO:0000313" key="2">
    <source>
        <dbReference type="EMBL" id="KAA1053082.1"/>
    </source>
</evidence>
<dbReference type="EMBL" id="VEWN01000017">
    <property type="protein sequence ID" value="KAA1053082.1"/>
    <property type="molecule type" value="Genomic_DNA"/>
</dbReference>
<organism evidence="2 3">
    <name type="scientific">Azospirillum argentinense</name>
    <dbReference type="NCBI Taxonomy" id="2970906"/>
    <lineage>
        <taxon>Bacteria</taxon>
        <taxon>Pseudomonadati</taxon>
        <taxon>Pseudomonadota</taxon>
        <taxon>Alphaproteobacteria</taxon>
        <taxon>Rhodospirillales</taxon>
        <taxon>Azospirillaceae</taxon>
        <taxon>Azospirillum</taxon>
    </lineage>
</organism>
<dbReference type="Proteomes" id="UP000325333">
    <property type="component" value="Unassembled WGS sequence"/>
</dbReference>
<evidence type="ECO:0000313" key="3">
    <source>
        <dbReference type="Proteomes" id="UP000325333"/>
    </source>
</evidence>
<dbReference type="AlphaFoldDB" id="A0A5B0KKB6"/>
<sequence length="98" mass="11100">MPRLQAQGPHGGVGVKTTEGRPVDHGSGRRRRLNDGPEHPRTILSRCAVLVGCAPSTRCKHLRHVRQHPVPPDTLIIYCFRIVRQRSQPHQRKRPARP</sequence>
<name>A0A5B0KKB6_9PROT</name>
<accession>A0A5B0KKB6</accession>
<reference evidence="2 3" key="1">
    <citation type="submission" date="2019-07" db="EMBL/GenBank/DDBJ databases">
        <title>Genome sequencing of the stress-tolerant strain Azospirillum brasilense Az19.</title>
        <authorList>
            <person name="Maroniche G.A."/>
            <person name="Garcia J.E."/>
            <person name="Pagnussat L."/>
            <person name="Amenta M."/>
            <person name="Creus C.M."/>
        </authorList>
    </citation>
    <scope>NUCLEOTIDE SEQUENCE [LARGE SCALE GENOMIC DNA]</scope>
    <source>
        <strain evidence="2 3">Az19</strain>
    </source>
</reference>
<gene>
    <name evidence="2" type="ORF">FH063_003001</name>
</gene>
<feature type="compositionally biased region" description="Basic and acidic residues" evidence="1">
    <location>
        <begin position="18"/>
        <end position="41"/>
    </location>
</feature>
<comment type="caution">
    <text evidence="2">The sequence shown here is derived from an EMBL/GenBank/DDBJ whole genome shotgun (WGS) entry which is preliminary data.</text>
</comment>
<protein>
    <submittedName>
        <fullName evidence="2">Uncharacterized protein</fullName>
    </submittedName>
</protein>
<proteinExistence type="predicted"/>